<feature type="region of interest" description="Disordered" evidence="5">
    <location>
        <begin position="438"/>
        <end position="464"/>
    </location>
</feature>
<organism evidence="8 9">
    <name type="scientific">Pichia kluyveri</name>
    <name type="common">Yeast</name>
    <dbReference type="NCBI Taxonomy" id="36015"/>
    <lineage>
        <taxon>Eukaryota</taxon>
        <taxon>Fungi</taxon>
        <taxon>Dikarya</taxon>
        <taxon>Ascomycota</taxon>
        <taxon>Saccharomycotina</taxon>
        <taxon>Pichiomycetes</taxon>
        <taxon>Pichiales</taxon>
        <taxon>Pichiaceae</taxon>
        <taxon>Pichia</taxon>
    </lineage>
</organism>
<dbReference type="GO" id="GO:0005886">
    <property type="term" value="C:plasma membrane"/>
    <property type="evidence" value="ECO:0007669"/>
    <property type="project" value="TreeGrafter"/>
</dbReference>
<dbReference type="PANTHER" id="PTHR23502:SF5">
    <property type="entry name" value="QUINIDINE RESISTANCE PROTEIN 3"/>
    <property type="match status" value="1"/>
</dbReference>
<dbReference type="InterPro" id="IPR020846">
    <property type="entry name" value="MFS_dom"/>
</dbReference>
<feature type="transmembrane region" description="Helical" evidence="6">
    <location>
        <begin position="575"/>
        <end position="597"/>
    </location>
</feature>
<feature type="transmembrane region" description="Helical" evidence="6">
    <location>
        <begin position="135"/>
        <end position="157"/>
    </location>
</feature>
<comment type="subcellular location">
    <subcellularLocation>
        <location evidence="1">Membrane</location>
        <topology evidence="1">Multi-pass membrane protein</topology>
    </subcellularLocation>
</comment>
<keyword evidence="4 6" id="KW-0472">Membrane</keyword>
<dbReference type="Gene3D" id="1.20.1250.20">
    <property type="entry name" value="MFS general substrate transporter like domains"/>
    <property type="match status" value="1"/>
</dbReference>
<evidence type="ECO:0000259" key="7">
    <source>
        <dbReference type="PROSITE" id="PS50850"/>
    </source>
</evidence>
<accession>A0AAV5R2W0</accession>
<feature type="compositionally biased region" description="Polar residues" evidence="5">
    <location>
        <begin position="362"/>
        <end position="379"/>
    </location>
</feature>
<feature type="transmembrane region" description="Helical" evidence="6">
    <location>
        <begin position="692"/>
        <end position="713"/>
    </location>
</feature>
<dbReference type="Gene3D" id="1.20.1720.10">
    <property type="entry name" value="Multidrug resistance protein D"/>
    <property type="match status" value="1"/>
</dbReference>
<feature type="transmembrane region" description="Helical" evidence="6">
    <location>
        <begin position="294"/>
        <end position="312"/>
    </location>
</feature>
<gene>
    <name evidence="8" type="ORF">DAPK24_020930</name>
</gene>
<dbReference type="Proteomes" id="UP001378960">
    <property type="component" value="Unassembled WGS sequence"/>
</dbReference>
<proteinExistence type="predicted"/>
<feature type="transmembrane region" description="Helical" evidence="6">
    <location>
        <begin position="202"/>
        <end position="221"/>
    </location>
</feature>
<name>A0AAV5R2W0_PICKL</name>
<feature type="compositionally biased region" description="Polar residues" evidence="5">
    <location>
        <begin position="1"/>
        <end position="28"/>
    </location>
</feature>
<keyword evidence="3 6" id="KW-1133">Transmembrane helix</keyword>
<dbReference type="AlphaFoldDB" id="A0AAV5R2W0"/>
<dbReference type="PANTHER" id="PTHR23502">
    <property type="entry name" value="MAJOR FACILITATOR SUPERFAMILY"/>
    <property type="match status" value="1"/>
</dbReference>
<evidence type="ECO:0000256" key="6">
    <source>
        <dbReference type="SAM" id="Phobius"/>
    </source>
</evidence>
<dbReference type="SUPFAM" id="SSF103473">
    <property type="entry name" value="MFS general substrate transporter"/>
    <property type="match status" value="1"/>
</dbReference>
<dbReference type="PROSITE" id="PS50850">
    <property type="entry name" value="MFS"/>
    <property type="match status" value="1"/>
</dbReference>
<evidence type="ECO:0000256" key="4">
    <source>
        <dbReference type="ARBA" id="ARBA00023136"/>
    </source>
</evidence>
<evidence type="ECO:0000256" key="1">
    <source>
        <dbReference type="ARBA" id="ARBA00004141"/>
    </source>
</evidence>
<evidence type="ECO:0000313" key="8">
    <source>
        <dbReference type="EMBL" id="GMM45518.1"/>
    </source>
</evidence>
<evidence type="ECO:0000313" key="9">
    <source>
        <dbReference type="Proteomes" id="UP001378960"/>
    </source>
</evidence>
<evidence type="ECO:0000256" key="3">
    <source>
        <dbReference type="ARBA" id="ARBA00022989"/>
    </source>
</evidence>
<feature type="transmembrane region" description="Helical" evidence="6">
    <location>
        <begin position="749"/>
        <end position="774"/>
    </location>
</feature>
<dbReference type="GO" id="GO:0010509">
    <property type="term" value="P:intracellular polyamine homeostasis"/>
    <property type="evidence" value="ECO:0007669"/>
    <property type="project" value="TreeGrafter"/>
</dbReference>
<sequence length="795" mass="87915">MSNNRRPSTNQRQHNIIISKLSPDTQSLDSEDIDPNSHEYHTVRHLHGTNKDESTSSLGNSKYGDENSFVDDKPKSEKLGNGITRSNTLLSRITTVKFDDSLIVPVKERRGLLSKLCLIPEYQDARNLPASLRRVIVFIIAFCAMLGPMGTSILLPASDNAVEDLGTTITILNVAIGVYLITLGVIPLWWSNLSERHGRRSIYVVSFILYLCFTIGCALANNVNTLIGFRVLSGGCAASVQSVGAGTIGDLYPITKRGAAMGLFYLGPLAGPLLSPIIGGAITSNKKFGWRATQWFLICLSGGCCLLIIFFLPETLRKQDNREAIRQILRDRRRNKIVKKDEETAIKETKDIEKAPHHDNDQITNADVSQSNPSKTISNDLGLDNESPLSPVGSIDSNVFDEDDNDKIPVDEEEVEHLNKLLTRMSTHRSIVEISNKGGDINRSRKSSFASVKPKSRKPSVVSGNAKIQGTLIPSENEMNYEIKSIDSGEGLDKEEIGHDEDENYEMPVMDSVVPLSKVPTATTIKHQEMKKSQKSKKLADELETIHKIAHGSKFKLFLHYTKIYLYGPLKSFVFIRYPPVALAMAYSAPCFAALYVQNMTLTYMYSRPPYNFSPVLVGLVYVPNSVTYFIASIWGGKFNDYLLKKKIEKYGIVAPEARFGINVYVAAAMLPLSLLITGWCLEYHEQWVTPLIGTALFGFAQMIVIGVTVTYLADCLPGRGATGIALNNFIRMIMAAGVSFATEPLIKAIGTGVLFSICAGVTAVLSILIVIIIRNGDHWRETYDLEKLYDIVDA</sequence>
<dbReference type="Pfam" id="PF07690">
    <property type="entry name" value="MFS_1"/>
    <property type="match status" value="1"/>
</dbReference>
<feature type="region of interest" description="Disordered" evidence="5">
    <location>
        <begin position="1"/>
        <end position="81"/>
    </location>
</feature>
<dbReference type="EMBL" id="BTGB01000002">
    <property type="protein sequence ID" value="GMM45518.1"/>
    <property type="molecule type" value="Genomic_DNA"/>
</dbReference>
<feature type="transmembrane region" description="Helical" evidence="6">
    <location>
        <begin position="169"/>
        <end position="190"/>
    </location>
</feature>
<feature type="transmembrane region" description="Helical" evidence="6">
    <location>
        <begin position="263"/>
        <end position="282"/>
    </location>
</feature>
<feature type="domain" description="Major facilitator superfamily (MFS) profile" evidence="7">
    <location>
        <begin position="136"/>
        <end position="778"/>
    </location>
</feature>
<feature type="compositionally biased region" description="Basic and acidic residues" evidence="5">
    <location>
        <begin position="347"/>
        <end position="361"/>
    </location>
</feature>
<feature type="transmembrane region" description="Helical" evidence="6">
    <location>
        <begin position="227"/>
        <end position="251"/>
    </location>
</feature>
<feature type="transmembrane region" description="Helical" evidence="6">
    <location>
        <begin position="725"/>
        <end position="743"/>
    </location>
</feature>
<keyword evidence="9" id="KW-1185">Reference proteome</keyword>
<feature type="transmembrane region" description="Helical" evidence="6">
    <location>
        <begin position="660"/>
        <end position="680"/>
    </location>
</feature>
<protein>
    <submittedName>
        <fullName evidence="8">Qdr3 protein</fullName>
    </submittedName>
</protein>
<evidence type="ECO:0000256" key="5">
    <source>
        <dbReference type="SAM" id="MobiDB-lite"/>
    </source>
</evidence>
<evidence type="ECO:0000256" key="2">
    <source>
        <dbReference type="ARBA" id="ARBA00022692"/>
    </source>
</evidence>
<dbReference type="InterPro" id="IPR011701">
    <property type="entry name" value="MFS"/>
</dbReference>
<reference evidence="8 9" key="1">
    <citation type="journal article" date="2023" name="Elife">
        <title>Identification of key yeast species and microbe-microbe interactions impacting larval growth of Drosophila in the wild.</title>
        <authorList>
            <person name="Mure A."/>
            <person name="Sugiura Y."/>
            <person name="Maeda R."/>
            <person name="Honda K."/>
            <person name="Sakurai N."/>
            <person name="Takahashi Y."/>
            <person name="Watada M."/>
            <person name="Katoh T."/>
            <person name="Gotoh A."/>
            <person name="Gotoh Y."/>
            <person name="Taniguchi I."/>
            <person name="Nakamura K."/>
            <person name="Hayashi T."/>
            <person name="Katayama T."/>
            <person name="Uemura T."/>
            <person name="Hattori Y."/>
        </authorList>
    </citation>
    <scope>NUCLEOTIDE SEQUENCE [LARGE SCALE GENOMIC DNA]</scope>
    <source>
        <strain evidence="8 9">PK-24</strain>
    </source>
</reference>
<feature type="transmembrane region" description="Helical" evidence="6">
    <location>
        <begin position="617"/>
        <end position="639"/>
    </location>
</feature>
<dbReference type="InterPro" id="IPR036259">
    <property type="entry name" value="MFS_trans_sf"/>
</dbReference>
<comment type="caution">
    <text evidence="8">The sequence shown here is derived from an EMBL/GenBank/DDBJ whole genome shotgun (WGS) entry which is preliminary data.</text>
</comment>
<feature type="region of interest" description="Disordered" evidence="5">
    <location>
        <begin position="347"/>
        <end position="402"/>
    </location>
</feature>
<dbReference type="GO" id="GO:0015203">
    <property type="term" value="F:polyamine transmembrane transporter activity"/>
    <property type="evidence" value="ECO:0007669"/>
    <property type="project" value="TreeGrafter"/>
</dbReference>
<keyword evidence="2 6" id="KW-0812">Transmembrane</keyword>